<dbReference type="Pfam" id="PF00682">
    <property type="entry name" value="HMGL-like"/>
    <property type="match status" value="1"/>
</dbReference>
<protein>
    <submittedName>
        <fullName evidence="2">Oxaloacetate decarboxylase</fullName>
    </submittedName>
</protein>
<dbReference type="EMBL" id="BAYM01000030">
    <property type="protein sequence ID" value="GAN35834.1"/>
    <property type="molecule type" value="Genomic_DNA"/>
</dbReference>
<dbReference type="PANTHER" id="PTHR43778">
    <property type="entry name" value="PYRUVATE CARBOXYLASE"/>
    <property type="match status" value="1"/>
</dbReference>
<dbReference type="NCBIfam" id="NF008985">
    <property type="entry name" value="PRK12331.1"/>
    <property type="match status" value="1"/>
</dbReference>
<dbReference type="Gene3D" id="3.20.20.70">
    <property type="entry name" value="Aldolase class I"/>
    <property type="match status" value="1"/>
</dbReference>
<dbReference type="NCBIfam" id="NF006761">
    <property type="entry name" value="PRK09282.1"/>
    <property type="match status" value="1"/>
</dbReference>
<accession>A0A0C9PV11</accession>
<dbReference type="PANTHER" id="PTHR43778:SF2">
    <property type="entry name" value="PYRUVATE CARBOXYLASE, MITOCHONDRIAL"/>
    <property type="match status" value="1"/>
</dbReference>
<dbReference type="AlphaFoldDB" id="A0A0C9PV11"/>
<dbReference type="GO" id="GO:0005737">
    <property type="term" value="C:cytoplasm"/>
    <property type="evidence" value="ECO:0007669"/>
    <property type="project" value="TreeGrafter"/>
</dbReference>
<reference evidence="3" key="1">
    <citation type="submission" date="2014-05" db="EMBL/GenBank/DDBJ databases">
        <title>Whole genome sequencing of Lactobacillus casei NRIC0644.</title>
        <authorList>
            <person name="Atarashi H."/>
            <person name="Yoshida Y."/>
            <person name="Fujimura S."/>
            <person name="Tanaka N."/>
            <person name="Shiwa Y."/>
            <person name="Yoshikawa H."/>
            <person name="Okada S."/>
            <person name="Nakagawa J."/>
        </authorList>
    </citation>
    <scope>NUCLEOTIDE SEQUENCE [LARGE SCALE GENOMIC DNA]</scope>
    <source>
        <strain evidence="3">NRIC0644</strain>
    </source>
</reference>
<feature type="domain" description="Pyruvate carboxyltransferase" evidence="1">
    <location>
        <begin position="6"/>
        <end position="266"/>
    </location>
</feature>
<evidence type="ECO:0000313" key="3">
    <source>
        <dbReference type="Proteomes" id="UP000032552"/>
    </source>
</evidence>
<comment type="caution">
    <text evidence="2">The sequence shown here is derived from an EMBL/GenBank/DDBJ whole genome shotgun (WGS) entry which is preliminary data.</text>
</comment>
<evidence type="ECO:0000313" key="2">
    <source>
        <dbReference type="EMBL" id="GAN35834.1"/>
    </source>
</evidence>
<proteinExistence type="predicted"/>
<sequence>MPKQKVQFMETVLRDGQQSLIATRMPISDILPILDKMDAAGYASLEMWGGATFDACLRYLNEDPWERLRKIRKAVKHTKLQMLLRGQNLLGYKNYADDVVTDFVTKSVENGIDIIRIFDALNDTRNLRTALEATKQAGGHAQLAICYTTSDFHTIDYFIKLAKDMADMGADSIAIKDMAGILTPQKAFDLVTGIKQEISVPLEVHTHATAGMAEMTYLEAVRAGADIIDTAVSPFAGGTSQPATESMLVALQDLGYPTDVDLSTVSDIATYFAPIRDRFRESGQLNPRVKDVEPKSLIYQVPGGMLSNLLAQLKDQGQEALYGDVLKEVPRVRADLGYPPLVTPLSQMVGTQSLMNVMSGERYKLIPNEIKDYVRGLYGRPPVAIAPEMVKKIIGDAPVVTQRPADLIKPQMPEFRQAIAQYAHDEEDVLSYALFPDQAKDFLGRREDPFYDVPEQKVSLSFEPTHD</sequence>
<dbReference type="Proteomes" id="UP000032552">
    <property type="component" value="Unassembled WGS sequence"/>
</dbReference>
<dbReference type="InterPro" id="IPR000891">
    <property type="entry name" value="PYR_CT"/>
</dbReference>
<dbReference type="RefSeq" id="WP_003579842.1">
    <property type="nucleotide sequence ID" value="NZ_BAYM01000030.1"/>
</dbReference>
<dbReference type="InterPro" id="IPR013785">
    <property type="entry name" value="Aldolase_TIM"/>
</dbReference>
<dbReference type="PROSITE" id="PS50991">
    <property type="entry name" value="PYR_CT"/>
    <property type="match status" value="1"/>
</dbReference>
<gene>
    <name evidence="2" type="ORF">LC0644_0423</name>
</gene>
<dbReference type="SUPFAM" id="SSF51569">
    <property type="entry name" value="Aldolase"/>
    <property type="match status" value="1"/>
</dbReference>
<name>A0A0C9PV11_LACPA</name>
<organism evidence="2 3">
    <name type="scientific">Lacticaseibacillus paracasei NRIC 0644</name>
    <dbReference type="NCBI Taxonomy" id="1435038"/>
    <lineage>
        <taxon>Bacteria</taxon>
        <taxon>Bacillati</taxon>
        <taxon>Bacillota</taxon>
        <taxon>Bacilli</taxon>
        <taxon>Lactobacillales</taxon>
        <taxon>Lactobacillaceae</taxon>
        <taxon>Lacticaseibacillus</taxon>
    </lineage>
</organism>
<dbReference type="GO" id="GO:0004736">
    <property type="term" value="F:pyruvate carboxylase activity"/>
    <property type="evidence" value="ECO:0007669"/>
    <property type="project" value="TreeGrafter"/>
</dbReference>
<dbReference type="CDD" id="cd07937">
    <property type="entry name" value="DRE_TIM_PC_TC_5S"/>
    <property type="match status" value="1"/>
</dbReference>
<dbReference type="InterPro" id="IPR003379">
    <property type="entry name" value="Carboxylase_cons_dom"/>
</dbReference>
<dbReference type="SUPFAM" id="SSF89000">
    <property type="entry name" value="post-HMGL domain-like"/>
    <property type="match status" value="1"/>
</dbReference>
<evidence type="ECO:0000259" key="1">
    <source>
        <dbReference type="PROSITE" id="PS50991"/>
    </source>
</evidence>
<dbReference type="GO" id="GO:0006094">
    <property type="term" value="P:gluconeogenesis"/>
    <property type="evidence" value="ECO:0007669"/>
    <property type="project" value="TreeGrafter"/>
</dbReference>
<dbReference type="InterPro" id="IPR055268">
    <property type="entry name" value="PCB-like"/>
</dbReference>
<dbReference type="Pfam" id="PF02436">
    <property type="entry name" value="PYC_OADA"/>
    <property type="match status" value="1"/>
</dbReference>